<evidence type="ECO:0000256" key="10">
    <source>
        <dbReference type="ARBA" id="ARBA00022840"/>
    </source>
</evidence>
<dbReference type="InterPro" id="IPR008207">
    <property type="entry name" value="Sig_transdc_His_kin_Hpt_dom"/>
</dbReference>
<evidence type="ECO:0000256" key="13">
    <source>
        <dbReference type="ARBA" id="ARBA00023136"/>
    </source>
</evidence>
<comment type="subcellular location">
    <subcellularLocation>
        <location evidence="2">Cell membrane</location>
        <topology evidence="2">Multi-pass membrane protein</topology>
    </subcellularLocation>
</comment>
<dbReference type="PROSITE" id="PS50112">
    <property type="entry name" value="PAS"/>
    <property type="match status" value="3"/>
</dbReference>
<evidence type="ECO:0000259" key="22">
    <source>
        <dbReference type="PROSITE" id="PS50113"/>
    </source>
</evidence>
<evidence type="ECO:0000256" key="12">
    <source>
        <dbReference type="ARBA" id="ARBA00023012"/>
    </source>
</evidence>
<feature type="transmembrane region" description="Helical" evidence="18">
    <location>
        <begin position="306"/>
        <end position="325"/>
    </location>
</feature>
<dbReference type="InterPro" id="IPR035965">
    <property type="entry name" value="PAS-like_dom_sf"/>
</dbReference>
<evidence type="ECO:0000259" key="23">
    <source>
        <dbReference type="PROSITE" id="PS50885"/>
    </source>
</evidence>
<name>A0AA41W567_9GAMM</name>
<keyword evidence="26" id="KW-1185">Reference proteome</keyword>
<dbReference type="PROSITE" id="PS50109">
    <property type="entry name" value="HIS_KIN"/>
    <property type="match status" value="1"/>
</dbReference>
<dbReference type="CDD" id="cd17546">
    <property type="entry name" value="REC_hyHK_CKI1_RcsC-like"/>
    <property type="match status" value="1"/>
</dbReference>
<dbReference type="Gene3D" id="3.40.50.2300">
    <property type="match status" value="2"/>
</dbReference>
<keyword evidence="8" id="KW-0547">Nucleotide-binding</keyword>
<evidence type="ECO:0000256" key="18">
    <source>
        <dbReference type="SAM" id="Phobius"/>
    </source>
</evidence>
<keyword evidence="6" id="KW-0808">Transferase</keyword>
<feature type="modified residue" description="Phosphohistidine" evidence="15">
    <location>
        <position position="1612"/>
    </location>
</feature>
<dbReference type="Proteomes" id="UP001165393">
    <property type="component" value="Unassembled WGS sequence"/>
</dbReference>
<dbReference type="Pfam" id="PF00072">
    <property type="entry name" value="Response_reg"/>
    <property type="match status" value="2"/>
</dbReference>
<dbReference type="GO" id="GO:0005524">
    <property type="term" value="F:ATP binding"/>
    <property type="evidence" value="ECO:0007669"/>
    <property type="project" value="UniProtKB-KW"/>
</dbReference>
<dbReference type="InterPro" id="IPR001789">
    <property type="entry name" value="Sig_transdc_resp-reg_receiver"/>
</dbReference>
<evidence type="ECO:0000313" key="25">
    <source>
        <dbReference type="EMBL" id="MCM2678737.1"/>
    </source>
</evidence>
<dbReference type="GO" id="GO:0005886">
    <property type="term" value="C:plasma membrane"/>
    <property type="evidence" value="ECO:0007669"/>
    <property type="project" value="UniProtKB-SubCell"/>
</dbReference>
<feature type="domain" description="HAMP" evidence="23">
    <location>
        <begin position="325"/>
        <end position="377"/>
    </location>
</feature>
<dbReference type="GO" id="GO:0000155">
    <property type="term" value="F:phosphorelay sensor kinase activity"/>
    <property type="evidence" value="ECO:0007669"/>
    <property type="project" value="InterPro"/>
</dbReference>
<dbReference type="SUPFAM" id="SSF52172">
    <property type="entry name" value="CheY-like"/>
    <property type="match status" value="2"/>
</dbReference>
<dbReference type="InterPro" id="IPR003661">
    <property type="entry name" value="HisK_dim/P_dom"/>
</dbReference>
<evidence type="ECO:0000256" key="1">
    <source>
        <dbReference type="ARBA" id="ARBA00000085"/>
    </source>
</evidence>
<evidence type="ECO:0000256" key="17">
    <source>
        <dbReference type="SAM" id="Coils"/>
    </source>
</evidence>
<evidence type="ECO:0000256" key="9">
    <source>
        <dbReference type="ARBA" id="ARBA00022777"/>
    </source>
</evidence>
<dbReference type="Gene3D" id="1.10.287.130">
    <property type="match status" value="1"/>
</dbReference>
<dbReference type="Gene3D" id="6.10.340.10">
    <property type="match status" value="1"/>
</dbReference>
<dbReference type="Gene3D" id="3.30.565.10">
    <property type="entry name" value="Histidine kinase-like ATPase, C-terminal domain"/>
    <property type="match status" value="1"/>
</dbReference>
<dbReference type="InterPro" id="IPR000014">
    <property type="entry name" value="PAS"/>
</dbReference>
<feature type="domain" description="PAS" evidence="21">
    <location>
        <begin position="633"/>
        <end position="708"/>
    </location>
</feature>
<dbReference type="Pfam" id="PF02518">
    <property type="entry name" value="HATPase_c"/>
    <property type="match status" value="1"/>
</dbReference>
<evidence type="ECO:0000256" key="16">
    <source>
        <dbReference type="PROSITE-ProRule" id="PRU00169"/>
    </source>
</evidence>
<dbReference type="InterPro" id="IPR001610">
    <property type="entry name" value="PAC"/>
</dbReference>
<dbReference type="SMART" id="SM00086">
    <property type="entry name" value="PAC"/>
    <property type="match status" value="4"/>
</dbReference>
<protein>
    <recommendedName>
        <fullName evidence="3">histidine kinase</fullName>
        <ecNumber evidence="3">2.7.13.3</ecNumber>
    </recommendedName>
</protein>
<evidence type="ECO:0000313" key="26">
    <source>
        <dbReference type="Proteomes" id="UP001165393"/>
    </source>
</evidence>
<dbReference type="PANTHER" id="PTHR45339:SF1">
    <property type="entry name" value="HYBRID SIGNAL TRANSDUCTION HISTIDINE KINASE J"/>
    <property type="match status" value="1"/>
</dbReference>
<evidence type="ECO:0000256" key="11">
    <source>
        <dbReference type="ARBA" id="ARBA00022989"/>
    </source>
</evidence>
<comment type="catalytic activity">
    <reaction evidence="1">
        <text>ATP + protein L-histidine = ADP + protein N-phospho-L-histidine.</text>
        <dbReference type="EC" id="2.7.13.3"/>
    </reaction>
</comment>
<dbReference type="Pfam" id="PF22673">
    <property type="entry name" value="MCP-like_PDC_1"/>
    <property type="match status" value="1"/>
</dbReference>
<dbReference type="CDD" id="cd00130">
    <property type="entry name" value="PAS"/>
    <property type="match status" value="4"/>
</dbReference>
<dbReference type="CDD" id="cd00156">
    <property type="entry name" value="REC"/>
    <property type="match status" value="1"/>
</dbReference>
<keyword evidence="12" id="KW-0902">Two-component regulatory system</keyword>
<dbReference type="EMBL" id="JAMQGP010000001">
    <property type="protein sequence ID" value="MCM2678737.1"/>
    <property type="molecule type" value="Genomic_DNA"/>
</dbReference>
<feature type="domain" description="PAS" evidence="21">
    <location>
        <begin position="503"/>
        <end position="556"/>
    </location>
</feature>
<keyword evidence="17" id="KW-0175">Coiled coil</keyword>
<feature type="domain" description="Response regulatory" evidence="20">
    <location>
        <begin position="1420"/>
        <end position="1537"/>
    </location>
</feature>
<keyword evidence="7 18" id="KW-0812">Transmembrane</keyword>
<dbReference type="InterPro" id="IPR003660">
    <property type="entry name" value="HAMP_dom"/>
</dbReference>
<keyword evidence="10" id="KW-0067">ATP-binding</keyword>
<dbReference type="InterPro" id="IPR005467">
    <property type="entry name" value="His_kinase_dom"/>
</dbReference>
<proteinExistence type="predicted"/>
<dbReference type="RefSeq" id="WP_251260096.1">
    <property type="nucleotide sequence ID" value="NZ_JAMQGP010000001.1"/>
</dbReference>
<feature type="domain" description="HPt" evidence="24">
    <location>
        <begin position="1573"/>
        <end position="1664"/>
    </location>
</feature>
<dbReference type="PRINTS" id="PR00344">
    <property type="entry name" value="BCTRLSENSOR"/>
</dbReference>
<evidence type="ECO:0000256" key="14">
    <source>
        <dbReference type="ARBA" id="ARBA00023306"/>
    </source>
</evidence>
<accession>A0AA41W567</accession>
<feature type="modified residue" description="4-aspartylphosphate" evidence="16">
    <location>
        <position position="1328"/>
    </location>
</feature>
<keyword evidence="5 16" id="KW-0597">Phosphoprotein</keyword>
<evidence type="ECO:0000259" key="24">
    <source>
        <dbReference type="PROSITE" id="PS50894"/>
    </source>
</evidence>
<dbReference type="SMART" id="SM00448">
    <property type="entry name" value="REC"/>
    <property type="match status" value="2"/>
</dbReference>
<evidence type="ECO:0000256" key="3">
    <source>
        <dbReference type="ARBA" id="ARBA00012438"/>
    </source>
</evidence>
<feature type="domain" description="PAS" evidence="21">
    <location>
        <begin position="894"/>
        <end position="948"/>
    </location>
</feature>
<dbReference type="FunFam" id="1.10.287.130:FF:000038">
    <property type="entry name" value="Sensory transduction histidine kinase"/>
    <property type="match status" value="1"/>
</dbReference>
<dbReference type="PROSITE" id="PS50885">
    <property type="entry name" value="HAMP"/>
    <property type="match status" value="1"/>
</dbReference>
<dbReference type="SUPFAM" id="SSF47226">
    <property type="entry name" value="Histidine-containing phosphotransfer domain, HPT domain"/>
    <property type="match status" value="1"/>
</dbReference>
<dbReference type="Gene3D" id="3.30.450.20">
    <property type="entry name" value="PAS domain"/>
    <property type="match status" value="5"/>
</dbReference>
<dbReference type="Pfam" id="PF13426">
    <property type="entry name" value="PAS_9"/>
    <property type="match status" value="4"/>
</dbReference>
<dbReference type="InterPro" id="IPR000700">
    <property type="entry name" value="PAS-assoc_C"/>
</dbReference>
<dbReference type="InterPro" id="IPR036641">
    <property type="entry name" value="HPT_dom_sf"/>
</dbReference>
<evidence type="ECO:0000256" key="4">
    <source>
        <dbReference type="ARBA" id="ARBA00022475"/>
    </source>
</evidence>
<evidence type="ECO:0000259" key="19">
    <source>
        <dbReference type="PROSITE" id="PS50109"/>
    </source>
</evidence>
<dbReference type="InterPro" id="IPR013655">
    <property type="entry name" value="PAS_fold_3"/>
</dbReference>
<organism evidence="25 26">
    <name type="scientific">Echinimonas agarilytica</name>
    <dbReference type="NCBI Taxonomy" id="1215918"/>
    <lineage>
        <taxon>Bacteria</taxon>
        <taxon>Pseudomonadati</taxon>
        <taxon>Pseudomonadota</taxon>
        <taxon>Gammaproteobacteria</taxon>
        <taxon>Alteromonadales</taxon>
        <taxon>Echinimonadaceae</taxon>
        <taxon>Echinimonas</taxon>
    </lineage>
</organism>
<dbReference type="CDD" id="cd12913">
    <property type="entry name" value="PDC1_MCP_like"/>
    <property type="match status" value="1"/>
</dbReference>
<dbReference type="SMART" id="SM00388">
    <property type="entry name" value="HisKA"/>
    <property type="match status" value="1"/>
</dbReference>
<feature type="domain" description="PAC" evidence="22">
    <location>
        <begin position="711"/>
        <end position="762"/>
    </location>
</feature>
<feature type="domain" description="Histidine kinase" evidence="19">
    <location>
        <begin position="1038"/>
        <end position="1259"/>
    </location>
</feature>
<dbReference type="PROSITE" id="PS50894">
    <property type="entry name" value="HPT"/>
    <property type="match status" value="1"/>
</dbReference>
<keyword evidence="11 18" id="KW-1133">Transmembrane helix</keyword>
<dbReference type="PANTHER" id="PTHR45339">
    <property type="entry name" value="HYBRID SIGNAL TRANSDUCTION HISTIDINE KINASE J"/>
    <property type="match status" value="1"/>
</dbReference>
<evidence type="ECO:0000256" key="6">
    <source>
        <dbReference type="ARBA" id="ARBA00022679"/>
    </source>
</evidence>
<evidence type="ECO:0000256" key="2">
    <source>
        <dbReference type="ARBA" id="ARBA00004651"/>
    </source>
</evidence>
<dbReference type="InterPro" id="IPR003594">
    <property type="entry name" value="HATPase_dom"/>
</dbReference>
<dbReference type="InterPro" id="IPR011006">
    <property type="entry name" value="CheY-like_superfamily"/>
</dbReference>
<dbReference type="SMART" id="SM00091">
    <property type="entry name" value="PAS"/>
    <property type="match status" value="5"/>
</dbReference>
<dbReference type="PROSITE" id="PS50110">
    <property type="entry name" value="RESPONSE_REGULATORY"/>
    <property type="match status" value="2"/>
</dbReference>
<dbReference type="SUPFAM" id="SSF47384">
    <property type="entry name" value="Homodimeric domain of signal transducing histidine kinase"/>
    <property type="match status" value="1"/>
</dbReference>
<dbReference type="FunFam" id="3.30.565.10:FF:000010">
    <property type="entry name" value="Sensor histidine kinase RcsC"/>
    <property type="match status" value="1"/>
</dbReference>
<feature type="modified residue" description="4-aspartylphosphate" evidence="16">
    <location>
        <position position="1470"/>
    </location>
</feature>
<evidence type="ECO:0000256" key="15">
    <source>
        <dbReference type="PROSITE-ProRule" id="PRU00110"/>
    </source>
</evidence>
<dbReference type="Pfam" id="PF08447">
    <property type="entry name" value="PAS_3"/>
    <property type="match status" value="1"/>
</dbReference>
<dbReference type="Pfam" id="PF00512">
    <property type="entry name" value="HisKA"/>
    <property type="match status" value="1"/>
</dbReference>
<evidence type="ECO:0000256" key="8">
    <source>
        <dbReference type="ARBA" id="ARBA00022741"/>
    </source>
</evidence>
<dbReference type="CDD" id="cd00082">
    <property type="entry name" value="HisKA"/>
    <property type="match status" value="1"/>
</dbReference>
<dbReference type="NCBIfam" id="TIGR00229">
    <property type="entry name" value="sensory_box"/>
    <property type="match status" value="4"/>
</dbReference>
<dbReference type="SUPFAM" id="SSF55874">
    <property type="entry name" value="ATPase domain of HSP90 chaperone/DNA topoisomerase II/histidine kinase"/>
    <property type="match status" value="1"/>
</dbReference>
<keyword evidence="4" id="KW-1003">Cell membrane</keyword>
<dbReference type="InterPro" id="IPR036890">
    <property type="entry name" value="HATPase_C_sf"/>
</dbReference>
<dbReference type="PROSITE" id="PS50113">
    <property type="entry name" value="PAC"/>
    <property type="match status" value="2"/>
</dbReference>
<evidence type="ECO:0000259" key="20">
    <source>
        <dbReference type="PROSITE" id="PS50110"/>
    </source>
</evidence>
<dbReference type="SUPFAM" id="SSF55785">
    <property type="entry name" value="PYP-like sensor domain (PAS domain)"/>
    <property type="match status" value="5"/>
</dbReference>
<evidence type="ECO:0000256" key="5">
    <source>
        <dbReference type="ARBA" id="ARBA00022553"/>
    </source>
</evidence>
<keyword evidence="13 18" id="KW-0472">Membrane</keyword>
<reference evidence="25 26" key="1">
    <citation type="journal article" date="2013" name="Antonie Van Leeuwenhoek">
        <title>Echinimonas agarilytica gen. nov., sp. nov., a new gammaproteobacterium isolated from the sea urchin Strongylocentrotus intermedius.</title>
        <authorList>
            <person name="Nedashkovskaya O.I."/>
            <person name="Stenkova A.M."/>
            <person name="Zhukova N.V."/>
            <person name="Van Trappen S."/>
            <person name="Lee J.S."/>
            <person name="Kim S.B."/>
        </authorList>
    </citation>
    <scope>NUCLEOTIDE SEQUENCE [LARGE SCALE GENOMIC DNA]</scope>
    <source>
        <strain evidence="25 26">KMM 6351</strain>
    </source>
</reference>
<dbReference type="SMART" id="SM00304">
    <property type="entry name" value="HAMP"/>
    <property type="match status" value="1"/>
</dbReference>
<feature type="domain" description="PAC" evidence="22">
    <location>
        <begin position="968"/>
        <end position="1020"/>
    </location>
</feature>
<keyword evidence="14" id="KW-0131">Cell cycle</keyword>
<feature type="domain" description="Response regulatory" evidence="20">
    <location>
        <begin position="1277"/>
        <end position="1395"/>
    </location>
</feature>
<evidence type="ECO:0000259" key="21">
    <source>
        <dbReference type="PROSITE" id="PS50112"/>
    </source>
</evidence>
<dbReference type="CDD" id="cd16922">
    <property type="entry name" value="HATPase_EvgS-ArcB-TorS-like"/>
    <property type="match status" value="1"/>
</dbReference>
<dbReference type="EC" id="2.7.13.3" evidence="3"/>
<dbReference type="Pfam" id="PF01627">
    <property type="entry name" value="Hpt"/>
    <property type="match status" value="1"/>
</dbReference>
<gene>
    <name evidence="25" type="ORF">NAF29_03495</name>
</gene>
<evidence type="ECO:0000256" key="7">
    <source>
        <dbReference type="ARBA" id="ARBA00022692"/>
    </source>
</evidence>
<dbReference type="InterPro" id="IPR004358">
    <property type="entry name" value="Sig_transdc_His_kin-like_C"/>
</dbReference>
<keyword evidence="9" id="KW-0418">Kinase</keyword>
<dbReference type="InterPro" id="IPR036097">
    <property type="entry name" value="HisK_dim/P_sf"/>
</dbReference>
<feature type="transmembrane region" description="Helical" evidence="18">
    <location>
        <begin position="12"/>
        <end position="33"/>
    </location>
</feature>
<dbReference type="Gene3D" id="1.20.120.160">
    <property type="entry name" value="HPT domain"/>
    <property type="match status" value="1"/>
</dbReference>
<feature type="coiled-coil region" evidence="17">
    <location>
        <begin position="1011"/>
        <end position="1038"/>
    </location>
</feature>
<dbReference type="SMART" id="SM00387">
    <property type="entry name" value="HATPase_c"/>
    <property type="match status" value="1"/>
</dbReference>
<comment type="caution">
    <text evidence="25">The sequence shown here is derived from an EMBL/GenBank/DDBJ whole genome shotgun (WGS) entry which is preliminary data.</text>
</comment>
<sequence length="1744" mass="196470">MRFMPQTFRGRIIACIVLPVCLVLLCVDIVNIYREYQLEVQNKRQYVQRVSKAVASDLSDQIQASMKFNRSVVRFLELHGREISSLMIEKIIYWHLQVNKDAFGSAIGFVPGVLPNHELYAPYAYREGHKLSPIMDIARDGYNYADGTHDWFTLPMQSESRVWTAPYFDEGAGNIWMTTYSGAFYWDGKIAGVVTTDIALDAIVQTLDKAKEPTFLIDDKGKILKYTNIQQHLSESTSELLNNNELTHQYISKILNNDWEYKSITIDGVDYYVASEPIQGRAWNVIVIVPENALVAVAKRDMWYELIKWLTVGICVILFSIWASARVVRPLTRLKDSVNEMALGNTLIQFDDEGAKELRVVARNFQNVIAVLKEREKNLTSERANRFGQLVDSLRYGAVYITFDEHGSPINVSSSVAQVLGIEASVFLASYNKLLSASPRDFNAEHFDHIQQAIKGGAVPAHQIELIHQDGHPLRFDVTLRACSEGDYAAEALLTDVTKRAYSEEWYHAIIDTAPDAILLVNEEGNIVFANQRAVTIFGYKLEALEGNKIEMLLPDRFKEHHPQMRSGFFQRPVMREMGAGLTLYGQRNGGEQFPVEVSLSLLPQSPTGERVAASVIRDVSDKHDARERLKESEVRFRTMVNNLPGVVYRCALDEHWTMEYISDHIKLISGYPASDFINNKIRTFESVIHPEDSPLVSFAIEDAVIKREPYSVEYRIVDRKGKEHWVAEKGRASYSGEEAIHLDGSVIDITAQREAQRQIQQSQQQLNNITNSLPGTVFQLREVTENDFQFTFVSLSSLQTLGIPKDQLTGSFNNFLALMDSTHQQSLYQGLNSSKTTMTPLRLELSVTPPSGSLKWVELAMMPIFTHGQRPEWNGYIYDISDRIELNEARNRSEAHYRALFNSAGIGMTNIDRRANLINCNEQFADFTGYSIDELTRMHLLELLHKDANNLSSGELFELFSGEQVRILDEFEFVRKDGAVRVGYVCVTLMPDSDANEPLAVMTVDDITERKQMSAELEKAKEEADSANKAKSDFLANMSHEIRTPMNAIIGMAHLCQQTKLDSKQSNYVSKIENASTALLTIINDILDFSKVEAGHLELEEIDFRLDEVLERLSDLFGPQAQEKGLELLFSVQPDVPPKLTGDPLRLGQVLTNLVSNALKFTKRGEIVIRIEPQKSESGKVTLLFMVEDTGIGMTTEQSSKLFKSFSQADTSTTRKYGGTGLGLAISKRICGLMGGDIWLESQPGRGTKFSFTAQFGEISHERINTSDKKLLSGKCVLVVDDNHFAREVLQLLLDSFGFKVLSAANGFDAVEIYEREKSNIDLVILDWRMPGIDGVETASRLQDLMPESGLHIIMVTAYGNQELDSQLAALGIHTMLHKPVSPSSLLDSIMNLMVGRKEVSEAKSNTDFVVTDQLKSKRLLLVEDNEVNQEVVTELLEQQGFVNVDVANNGQEALTAVNENTYDLVLMDCQMPVMDGYEATRQIRTLDQFKLLPIVAMTANAMAGDRERCIAAGMNDHIAKPIDVSAMQKTIVKWLEIEPLESAEKPELTHVAWPSHPELDVDRGLTLVQGSVKIYSKLLTRFVEHHESFINDFQGLISQGKEEEAKRLAHTFKGLCGSLGCEVLQDYGRDVEELMITEQGCDHVLMLIDPILKGVCDSIRYWLERIRQQDDLASQSQDVEVSAEQLQQLVSLLQESDVDAVELAESLANQFPKDDSWKHLINLISHYEYDEAIELLRNKWLS</sequence>